<evidence type="ECO:0000256" key="2">
    <source>
        <dbReference type="ARBA" id="ARBA00007209"/>
    </source>
</evidence>
<evidence type="ECO:0000313" key="5">
    <source>
        <dbReference type="Proteomes" id="UP000050795"/>
    </source>
</evidence>
<evidence type="ECO:0000256" key="4">
    <source>
        <dbReference type="SAM" id="Coils"/>
    </source>
</evidence>
<evidence type="ECO:0000256" key="3">
    <source>
        <dbReference type="ARBA" id="ARBA00022490"/>
    </source>
</evidence>
<dbReference type="Pfam" id="PF10249">
    <property type="entry name" value="NDUFB10"/>
    <property type="match status" value="1"/>
</dbReference>
<reference evidence="6" key="2">
    <citation type="submission" date="2023-11" db="UniProtKB">
        <authorList>
            <consortium name="WormBaseParasite"/>
        </authorList>
    </citation>
    <scope>IDENTIFICATION</scope>
</reference>
<dbReference type="GO" id="GO:0060294">
    <property type="term" value="P:cilium movement involved in cell motility"/>
    <property type="evidence" value="ECO:0007669"/>
    <property type="project" value="InterPro"/>
</dbReference>
<dbReference type="PANTHER" id="PTHR19960:SF11">
    <property type="entry name" value="TEKTIN"/>
    <property type="match status" value="1"/>
</dbReference>
<protein>
    <recommendedName>
        <fullName evidence="7">NADH dehydrogenase [ubiquinone] 1 beta subcomplex subunit 10</fullName>
    </recommendedName>
</protein>
<name>A0AA85IWP8_TRIRE</name>
<evidence type="ECO:0008006" key="7">
    <source>
        <dbReference type="Google" id="ProtNLM"/>
    </source>
</evidence>
<dbReference type="GO" id="GO:0015630">
    <property type="term" value="C:microtubule cytoskeleton"/>
    <property type="evidence" value="ECO:0007669"/>
    <property type="project" value="TreeGrafter"/>
</dbReference>
<dbReference type="GO" id="GO:0060271">
    <property type="term" value="P:cilium assembly"/>
    <property type="evidence" value="ECO:0007669"/>
    <property type="project" value="TreeGrafter"/>
</dbReference>
<dbReference type="WBParaSite" id="TREG1_114670.1">
    <property type="protein sequence ID" value="TREG1_114670.1"/>
    <property type="gene ID" value="TREG1_114670"/>
</dbReference>
<keyword evidence="4" id="KW-0175">Coiled coil</keyword>
<dbReference type="InterPro" id="IPR000435">
    <property type="entry name" value="Tektins"/>
</dbReference>
<comment type="similarity">
    <text evidence="2">Belongs to the tektin family.</text>
</comment>
<dbReference type="Pfam" id="PF03148">
    <property type="entry name" value="Tektin"/>
    <property type="match status" value="1"/>
</dbReference>
<dbReference type="InterPro" id="IPR048256">
    <property type="entry name" value="Tektin-like"/>
</dbReference>
<comment type="subcellular location">
    <subcellularLocation>
        <location evidence="1">Cytoplasm</location>
    </subcellularLocation>
</comment>
<keyword evidence="3" id="KW-0963">Cytoplasm</keyword>
<dbReference type="GO" id="GO:0005737">
    <property type="term" value="C:cytoplasm"/>
    <property type="evidence" value="ECO:0007669"/>
    <property type="project" value="UniProtKB-SubCell"/>
</dbReference>
<dbReference type="PRINTS" id="PR00511">
    <property type="entry name" value="TEKTIN"/>
</dbReference>
<sequence length="701" mass="80642">MGGGEGHDHHADVTREDLYKEFSPSYIGRLNRLLGLFFDKPVTFFHDQVVERFRKPYPYYHKRFPRVPTIDQCQVNDLACIQEANKQYLRDRLVDLNIVKILRNRKSECQEWYKYDQEDVDRFCAPLFTDYEEAAVNYYIKYGELHWSTTVVDAFMKQKHRLLWERRYGPVGSGMQKKKLTEAAEKETKEKDMITKLRELPSFFTKHISPSKSKLFAPFNVSSSMHLCMLTSLVHNALCTPVSFFSFLSRADPSTTDLSEICGIRVPSVYSAAHNALYTRYTPKDWYAGYQQLLQANDRGQRDSECLRHDTIRLVDDTDERTKMNQNQSSRVLGDRISDIVFWENELTDEIDKVVKENNDLIRAKRITEKLLAETDNQLHIAQECLYQREKRQGTDLVHDNVEKALLEEVQAVQDAQARLRSFIDRANVQIELNRAAQHDLEADLKNKFTAQQIDETAVGMKNSSAGVHYYEGIEDINQCLSVPETWKAHVQDILNRSRAERAASRKLREDIGDGLSRISQNLSDHWNDVNEALAQRIREVTDARNKLQSSLGRTLQEIMDTEREIESIKNAIRDKEAYLKTATSRLNIRLQRPGMDHVCDAAQTQLKCEVAQLKDTIKLLKQQLCRAEDILQELLRLKSAKEAELAIKNNSIFIDREKCLSLRSNWPGGPTVDASHAAPCPGFIDSQVGVGGDIARTCVC</sequence>
<evidence type="ECO:0000313" key="6">
    <source>
        <dbReference type="WBParaSite" id="TREG1_114670.1"/>
    </source>
</evidence>
<proteinExistence type="inferred from homology"/>
<dbReference type="InterPro" id="IPR019377">
    <property type="entry name" value="NADH_UbQ_OxRdtase_su10"/>
</dbReference>
<reference evidence="5" key="1">
    <citation type="submission" date="2022-06" db="EMBL/GenBank/DDBJ databases">
        <authorList>
            <person name="Berger JAMES D."/>
            <person name="Berger JAMES D."/>
        </authorList>
    </citation>
    <scope>NUCLEOTIDE SEQUENCE [LARGE SCALE GENOMIC DNA]</scope>
</reference>
<accession>A0AA85IWP8</accession>
<feature type="coiled-coil region" evidence="4">
    <location>
        <begin position="531"/>
        <end position="579"/>
    </location>
</feature>
<organism evidence="5 6">
    <name type="scientific">Trichobilharzia regenti</name>
    <name type="common">Nasal bird schistosome</name>
    <dbReference type="NCBI Taxonomy" id="157069"/>
    <lineage>
        <taxon>Eukaryota</taxon>
        <taxon>Metazoa</taxon>
        <taxon>Spiralia</taxon>
        <taxon>Lophotrochozoa</taxon>
        <taxon>Platyhelminthes</taxon>
        <taxon>Trematoda</taxon>
        <taxon>Digenea</taxon>
        <taxon>Strigeidida</taxon>
        <taxon>Schistosomatoidea</taxon>
        <taxon>Schistosomatidae</taxon>
        <taxon>Trichobilharzia</taxon>
    </lineage>
</organism>
<dbReference type="AlphaFoldDB" id="A0AA85IWP8"/>
<dbReference type="PANTHER" id="PTHR19960">
    <property type="entry name" value="TEKTIN"/>
    <property type="match status" value="1"/>
</dbReference>
<dbReference type="GO" id="GO:0005634">
    <property type="term" value="C:nucleus"/>
    <property type="evidence" value="ECO:0007669"/>
    <property type="project" value="TreeGrafter"/>
</dbReference>
<keyword evidence="5" id="KW-1185">Reference proteome</keyword>
<dbReference type="Proteomes" id="UP000050795">
    <property type="component" value="Unassembled WGS sequence"/>
</dbReference>
<dbReference type="GO" id="GO:0005929">
    <property type="term" value="C:cilium"/>
    <property type="evidence" value="ECO:0007669"/>
    <property type="project" value="UniProtKB-ARBA"/>
</dbReference>
<evidence type="ECO:0000256" key="1">
    <source>
        <dbReference type="ARBA" id="ARBA00004496"/>
    </source>
</evidence>